<keyword evidence="1" id="KW-0472">Membrane</keyword>
<feature type="transmembrane region" description="Helical" evidence="1">
    <location>
        <begin position="53"/>
        <end position="73"/>
    </location>
</feature>
<feature type="domain" description="Zinc-ribbon" evidence="2">
    <location>
        <begin position="2"/>
        <end position="24"/>
    </location>
</feature>
<reference evidence="3 4" key="1">
    <citation type="submission" date="2018-05" db="EMBL/GenBank/DDBJ databases">
        <title>Draft genome of Methanospirillum lacunae Ki8-1.</title>
        <authorList>
            <person name="Dueholm M.S."/>
            <person name="Nielsen P.H."/>
            <person name="Bakmann L.F."/>
            <person name="Otzen D.E."/>
        </authorList>
    </citation>
    <scope>NUCLEOTIDE SEQUENCE [LARGE SCALE GENOMIC DNA]</scope>
    <source>
        <strain evidence="3 4">Ki8-1</strain>
    </source>
</reference>
<dbReference type="OrthoDB" id="77391at2157"/>
<keyword evidence="1" id="KW-0812">Transmembrane</keyword>
<gene>
    <name evidence="3" type="ORF">DK846_03990</name>
</gene>
<dbReference type="InterPro" id="IPR026870">
    <property type="entry name" value="Zinc_ribbon_dom"/>
</dbReference>
<dbReference type="EMBL" id="QGMY01000002">
    <property type="protein sequence ID" value="PWR74316.1"/>
    <property type="molecule type" value="Genomic_DNA"/>
</dbReference>
<name>A0A2V2N9J3_9EURY</name>
<dbReference type="GeneID" id="97549697"/>
<organism evidence="3 4">
    <name type="scientific">Methanospirillum lacunae</name>
    <dbReference type="NCBI Taxonomy" id="668570"/>
    <lineage>
        <taxon>Archaea</taxon>
        <taxon>Methanobacteriati</taxon>
        <taxon>Methanobacteriota</taxon>
        <taxon>Stenosarchaea group</taxon>
        <taxon>Methanomicrobia</taxon>
        <taxon>Methanomicrobiales</taxon>
        <taxon>Methanospirillaceae</taxon>
        <taxon>Methanospirillum</taxon>
    </lineage>
</organism>
<protein>
    <recommendedName>
        <fullName evidence="2">Zinc-ribbon domain-containing protein</fullName>
    </recommendedName>
</protein>
<dbReference type="RefSeq" id="WP_109967595.1">
    <property type="nucleotide sequence ID" value="NZ_CP176093.1"/>
</dbReference>
<dbReference type="AlphaFoldDB" id="A0A2V2N9J3"/>
<evidence type="ECO:0000313" key="4">
    <source>
        <dbReference type="Proteomes" id="UP000245657"/>
    </source>
</evidence>
<proteinExistence type="predicted"/>
<keyword evidence="1" id="KW-1133">Transmembrane helix</keyword>
<comment type="caution">
    <text evidence="3">The sequence shown here is derived from an EMBL/GenBank/DDBJ whole genome shotgun (WGS) entry which is preliminary data.</text>
</comment>
<evidence type="ECO:0000256" key="1">
    <source>
        <dbReference type="SAM" id="Phobius"/>
    </source>
</evidence>
<dbReference type="Proteomes" id="UP000245657">
    <property type="component" value="Unassembled WGS sequence"/>
</dbReference>
<evidence type="ECO:0000259" key="2">
    <source>
        <dbReference type="Pfam" id="PF13240"/>
    </source>
</evidence>
<accession>A0A2V2N9J3</accession>
<dbReference type="Pfam" id="PF13240">
    <property type="entry name" value="Zn_Ribbon_1"/>
    <property type="match status" value="1"/>
</dbReference>
<evidence type="ECO:0000313" key="3">
    <source>
        <dbReference type="EMBL" id="PWR74316.1"/>
    </source>
</evidence>
<sequence>MFCPNCGEKLADSARFCPKCGTQLDGGSQISQNRRSYSGRYSDMDPKDRVMRLGWALIVVLVFMLFFAGYHYLKSGIGLP</sequence>
<keyword evidence="4" id="KW-1185">Reference proteome</keyword>